<dbReference type="AlphaFoldDB" id="E6WZN4"/>
<dbReference type="UniPathway" id="UPA00356">
    <property type="reaction ID" value="UER00437"/>
</dbReference>
<evidence type="ECO:0000256" key="10">
    <source>
        <dbReference type="ARBA" id="ARBA00047428"/>
    </source>
</evidence>
<feature type="binding site" evidence="11">
    <location>
        <begin position="199"/>
        <end position="202"/>
    </location>
    <ligand>
        <name>ATP</name>
        <dbReference type="ChEBI" id="CHEBI:30616"/>
    </ligand>
</feature>
<keyword evidence="9 11" id="KW-0119">Carbohydrate metabolism</keyword>
<dbReference type="EMBL" id="CP002452">
    <property type="protein sequence ID" value="ADV46675.1"/>
    <property type="molecule type" value="Genomic_DNA"/>
</dbReference>
<organism evidence="14 15">
    <name type="scientific">Nitratifractor salsuginis (strain DSM 16511 / JCM 12458 / E9I37-1)</name>
    <dbReference type="NCBI Taxonomy" id="749222"/>
    <lineage>
        <taxon>Bacteria</taxon>
        <taxon>Pseudomonadati</taxon>
        <taxon>Campylobacterota</taxon>
        <taxon>Epsilonproteobacteria</taxon>
        <taxon>Campylobacterales</taxon>
        <taxon>Sulfurovaceae</taxon>
        <taxon>Nitratifractor</taxon>
    </lineage>
</organism>
<dbReference type="Pfam" id="PF01467">
    <property type="entry name" value="CTP_transf_like"/>
    <property type="match status" value="1"/>
</dbReference>
<dbReference type="GO" id="GO:0033785">
    <property type="term" value="F:heptose 7-phosphate kinase activity"/>
    <property type="evidence" value="ECO:0007669"/>
    <property type="project" value="UniProtKB-UniRule"/>
</dbReference>
<dbReference type="NCBIfam" id="TIGR02199">
    <property type="entry name" value="rfaE_dom_II"/>
    <property type="match status" value="1"/>
</dbReference>
<dbReference type="Gene3D" id="3.40.1190.20">
    <property type="match status" value="1"/>
</dbReference>
<dbReference type="FunFam" id="3.40.1190.20:FF:000002">
    <property type="entry name" value="Bifunctional protein HldE"/>
    <property type="match status" value="1"/>
</dbReference>
<comment type="catalytic activity">
    <reaction evidence="10 11">
        <text>D-glycero-beta-D-manno-heptose 1-phosphate + ATP + H(+) = ADP-D-glycero-beta-D-manno-heptose + diphosphate</text>
        <dbReference type="Rhea" id="RHEA:27465"/>
        <dbReference type="ChEBI" id="CHEBI:15378"/>
        <dbReference type="ChEBI" id="CHEBI:30616"/>
        <dbReference type="ChEBI" id="CHEBI:33019"/>
        <dbReference type="ChEBI" id="CHEBI:59967"/>
        <dbReference type="ChEBI" id="CHEBI:61593"/>
        <dbReference type="EC" id="2.7.7.70"/>
    </reaction>
</comment>
<evidence type="ECO:0000256" key="6">
    <source>
        <dbReference type="ARBA" id="ARBA00022777"/>
    </source>
</evidence>
<dbReference type="HAMAP" id="MF_01603">
    <property type="entry name" value="HldE"/>
    <property type="match status" value="1"/>
</dbReference>
<comment type="similarity">
    <text evidence="11">In the C-terminal section; belongs to the cytidylyltransferase family.</text>
</comment>
<evidence type="ECO:0000256" key="5">
    <source>
        <dbReference type="ARBA" id="ARBA00022741"/>
    </source>
</evidence>
<evidence type="ECO:0000256" key="3">
    <source>
        <dbReference type="ARBA" id="ARBA00022679"/>
    </source>
</evidence>
<dbReference type="GO" id="GO:0033786">
    <property type="term" value="F:heptose-1-phosphate adenylyltransferase activity"/>
    <property type="evidence" value="ECO:0007669"/>
    <property type="project" value="UniProtKB-UniRule"/>
</dbReference>
<comment type="similarity">
    <text evidence="11">In the N-terminal section; belongs to the carbohydrate kinase PfkB family.</text>
</comment>
<dbReference type="GO" id="GO:0097171">
    <property type="term" value="P:ADP-L-glycero-beta-D-manno-heptose biosynthetic process"/>
    <property type="evidence" value="ECO:0007669"/>
    <property type="project" value="UniProtKB-UniPathway"/>
</dbReference>
<dbReference type="NCBIfam" id="TIGR02198">
    <property type="entry name" value="rfaE_dom_I"/>
    <property type="match status" value="1"/>
</dbReference>
<dbReference type="InterPro" id="IPR011914">
    <property type="entry name" value="RfaE_dom_II"/>
</dbReference>
<dbReference type="Pfam" id="PF00294">
    <property type="entry name" value="PfkB"/>
    <property type="match status" value="1"/>
</dbReference>
<dbReference type="InterPro" id="IPR011913">
    <property type="entry name" value="RfaE_dom_I"/>
</dbReference>
<feature type="region of interest" description="Cytidylyltransferase" evidence="11">
    <location>
        <begin position="349"/>
        <end position="477"/>
    </location>
</feature>
<proteinExistence type="inferred from homology"/>
<evidence type="ECO:0000256" key="8">
    <source>
        <dbReference type="ARBA" id="ARBA00023268"/>
    </source>
</evidence>
<dbReference type="RefSeq" id="WP_013554364.1">
    <property type="nucleotide sequence ID" value="NC_014935.1"/>
</dbReference>
<keyword evidence="5 11" id="KW-0547">Nucleotide-binding</keyword>
<keyword evidence="3 11" id="KW-0808">Transferase</keyword>
<keyword evidence="8 11" id="KW-0511">Multifunctional enzyme</keyword>
<dbReference type="NCBIfam" id="TIGR00125">
    <property type="entry name" value="cyt_tran_rel"/>
    <property type="match status" value="1"/>
</dbReference>
<keyword evidence="4 11" id="KW-0548">Nucleotidyltransferase</keyword>
<evidence type="ECO:0000256" key="11">
    <source>
        <dbReference type="HAMAP-Rule" id="MF_01603"/>
    </source>
</evidence>
<dbReference type="GO" id="GO:0016773">
    <property type="term" value="F:phosphotransferase activity, alcohol group as acceptor"/>
    <property type="evidence" value="ECO:0007669"/>
    <property type="project" value="InterPro"/>
</dbReference>
<dbReference type="InterPro" id="IPR029056">
    <property type="entry name" value="Ribokinase-like"/>
</dbReference>
<evidence type="ECO:0000313" key="14">
    <source>
        <dbReference type="EMBL" id="ADV46675.1"/>
    </source>
</evidence>
<evidence type="ECO:0000256" key="1">
    <source>
        <dbReference type="ARBA" id="ARBA00002319"/>
    </source>
</evidence>
<dbReference type="InterPro" id="IPR004821">
    <property type="entry name" value="Cyt_trans-like"/>
</dbReference>
<dbReference type="InterPro" id="IPR023030">
    <property type="entry name" value="Bifunc_HldE"/>
</dbReference>
<reference evidence="14 15" key="1">
    <citation type="journal article" date="2011" name="Stand. Genomic Sci.">
        <title>Complete genome sequence of Nitratifractor salsuginis type strain (E9I37-1).</title>
        <authorList>
            <person name="Anderson I."/>
            <person name="Sikorski J."/>
            <person name="Zeytun A."/>
            <person name="Nolan M."/>
            <person name="Lapidus A."/>
            <person name="Lucas S."/>
            <person name="Hammon N."/>
            <person name="Deshpande S."/>
            <person name="Cheng J.F."/>
            <person name="Tapia R."/>
            <person name="Han C."/>
            <person name="Goodwin L."/>
            <person name="Pitluck S."/>
            <person name="Liolios K."/>
            <person name="Pagani I."/>
            <person name="Ivanova N."/>
            <person name="Huntemann M."/>
            <person name="Mavromatis K."/>
            <person name="Ovchinikova G."/>
            <person name="Pati A."/>
            <person name="Chen A."/>
            <person name="Palaniappan K."/>
            <person name="Land M."/>
            <person name="Hauser L."/>
            <person name="Brambilla E.M."/>
            <person name="Ngatchou-Djao O.D."/>
            <person name="Rohde M."/>
            <person name="Tindall B.J."/>
            <person name="Goker M."/>
            <person name="Detter J.C."/>
            <person name="Woyke T."/>
            <person name="Bristow J."/>
            <person name="Eisen J.A."/>
            <person name="Markowitz V."/>
            <person name="Hugenholtz P."/>
            <person name="Klenk H.P."/>
            <person name="Kyrpides N.C."/>
        </authorList>
    </citation>
    <scope>NUCLEOTIDE SEQUENCE [LARGE SCALE GENOMIC DNA]</scope>
    <source>
        <strain evidence="15">DSM 16511 / JCM 12458 / E9I37-1</strain>
    </source>
</reference>
<dbReference type="EC" id="2.7.1.167" evidence="11"/>
<protein>
    <recommendedName>
        <fullName evidence="11">Bifunctional protein HldE</fullName>
    </recommendedName>
    <domain>
        <recommendedName>
            <fullName evidence="11">D-beta-D-heptose 7-phosphate kinase</fullName>
            <ecNumber evidence="11">2.7.1.167</ecNumber>
        </recommendedName>
        <alternativeName>
            <fullName evidence="11">D-beta-D-heptose 7-phosphotransferase</fullName>
        </alternativeName>
        <alternativeName>
            <fullName evidence="11">D-glycero-beta-D-manno-heptose-7-phosphate kinase</fullName>
        </alternativeName>
    </domain>
    <domain>
        <recommendedName>
            <fullName evidence="11">D-beta-D-heptose 1-phosphate adenylyltransferase</fullName>
            <ecNumber evidence="11">2.7.7.70</ecNumber>
        </recommendedName>
        <alternativeName>
            <fullName evidence="11">D-glycero-beta-D-manno-heptose 1-phosphate adenylyltransferase</fullName>
        </alternativeName>
    </domain>
</protein>
<comment type="pathway">
    <text evidence="11">Nucleotide-sugar biosynthesis; ADP-L-glycero-beta-D-manno-heptose biosynthesis; ADP-L-glycero-beta-D-manno-heptose from D-glycero-beta-D-manno-heptose 7-phosphate: step 1/4.</text>
</comment>
<evidence type="ECO:0000313" key="15">
    <source>
        <dbReference type="Proteomes" id="UP000008633"/>
    </source>
</evidence>
<dbReference type="eggNOG" id="COG2870">
    <property type="taxonomic scope" value="Bacteria"/>
</dbReference>
<name>E6WZN4_NITSE</name>
<dbReference type="Gene3D" id="3.40.50.620">
    <property type="entry name" value="HUPs"/>
    <property type="match status" value="1"/>
</dbReference>
<keyword evidence="6 11" id="KW-0418">Kinase</keyword>
<dbReference type="Proteomes" id="UP000008633">
    <property type="component" value="Chromosome"/>
</dbReference>
<feature type="domain" description="Cytidyltransferase-like" evidence="13">
    <location>
        <begin position="349"/>
        <end position="442"/>
    </location>
</feature>
<sequence>MKNYQRCQPKILVLGDLMIDHYLWGKTERISPEAPVPVIDVREESEVLGGAGNVVNNLVTLGGRVEVASVIGADGNGKRLKEMLEALGVGSEALIEEPGRSTTRKSRVIASHQQVVRFDSETRQPISRESEEELLERIEALLDEGIDTILISDYGKGVVTEGLTQGTIALAKQRGMRVMVDPKGKDYSKYRGATAITPNRKEASEATGIAIADEASLREAGFRLKEELELERAIITLSEEGMAIFGEEMQIIPTVAKEVYDVTGAGDTVIATLGFVRACGGSIDEAARIANAAAAVVVGKLGSATASWEEIIAYEKSLHESGTEDRILDREALARRVERLRREGKRIVFTNGCFDILHLGHVKYLQKAASFGDVLIVGLNSDDSVRRLKGPERPVNPQYDRAYLLAALEAVDYVTIFDEDTPYELIRTVRPDVLVKGGDYAGREVVGSDIAGELRLVEFVEGRSTTATIEKMRKEAQ</sequence>
<feature type="region of interest" description="Ribokinase" evidence="11">
    <location>
        <begin position="1"/>
        <end position="321"/>
    </location>
</feature>
<feature type="domain" description="Carbohydrate kinase PfkB" evidence="12">
    <location>
        <begin position="9"/>
        <end position="306"/>
    </location>
</feature>
<dbReference type="GO" id="GO:0005829">
    <property type="term" value="C:cytosol"/>
    <property type="evidence" value="ECO:0007669"/>
    <property type="project" value="TreeGrafter"/>
</dbReference>
<comment type="subunit">
    <text evidence="11">Homodimer.</text>
</comment>
<evidence type="ECO:0000256" key="9">
    <source>
        <dbReference type="ARBA" id="ARBA00023277"/>
    </source>
</evidence>
<comment type="catalytic activity">
    <reaction evidence="11">
        <text>D-glycero-beta-D-manno-heptose 7-phosphate + ATP = D-glycero-beta-D-manno-heptose 1,7-bisphosphate + ADP + H(+)</text>
        <dbReference type="Rhea" id="RHEA:27473"/>
        <dbReference type="ChEBI" id="CHEBI:15378"/>
        <dbReference type="ChEBI" id="CHEBI:30616"/>
        <dbReference type="ChEBI" id="CHEBI:60204"/>
        <dbReference type="ChEBI" id="CHEBI:60208"/>
        <dbReference type="ChEBI" id="CHEBI:456216"/>
        <dbReference type="EC" id="2.7.1.167"/>
    </reaction>
</comment>
<keyword evidence="7 11" id="KW-0067">ATP-binding</keyword>
<accession>E6WZN4</accession>
<evidence type="ECO:0000256" key="7">
    <source>
        <dbReference type="ARBA" id="ARBA00022840"/>
    </source>
</evidence>
<evidence type="ECO:0000256" key="4">
    <source>
        <dbReference type="ARBA" id="ARBA00022695"/>
    </source>
</evidence>
<comment type="function">
    <text evidence="2 11">Catalyzes the ADP transfer from ATP to D-glycero-beta-D-manno-heptose 1-phosphate, yielding ADP-D-glycero-beta-D-manno-heptose.</text>
</comment>
<dbReference type="HOGENOM" id="CLU_021150_2_1_7"/>
<reference evidence="15" key="2">
    <citation type="submission" date="2011-01" db="EMBL/GenBank/DDBJ databases">
        <title>The complete genome of Nitratifractor salsuginis DSM 16511.</title>
        <authorList>
            <consortium name="US DOE Joint Genome Institute (JGI-PGF)"/>
            <person name="Lucas S."/>
            <person name="Copeland A."/>
            <person name="Lapidus A."/>
            <person name="Bruce D."/>
            <person name="Goodwin L."/>
            <person name="Pitluck S."/>
            <person name="Kyrpides N."/>
            <person name="Mavromatis K."/>
            <person name="Ivanova N."/>
            <person name="Mikhailova N."/>
            <person name="Zeytun A."/>
            <person name="Detter J.C."/>
            <person name="Tapia R."/>
            <person name="Han C."/>
            <person name="Land M."/>
            <person name="Hauser L."/>
            <person name="Markowitz V."/>
            <person name="Cheng J.-F."/>
            <person name="Hugenholtz P."/>
            <person name="Woyke T."/>
            <person name="Wu D."/>
            <person name="Tindall B."/>
            <person name="Schuetze A."/>
            <person name="Brambilla E."/>
            <person name="Klenk H.-P."/>
            <person name="Eisen J.A."/>
        </authorList>
    </citation>
    <scope>NUCLEOTIDE SEQUENCE [LARGE SCALE GENOMIC DNA]</scope>
    <source>
        <strain evidence="15">DSM 16511 / JCM 12458 / E9I37-1</strain>
    </source>
</reference>
<gene>
    <name evidence="11" type="primary">hldE</name>
    <name evidence="14" type="ordered locus">Nitsa_1426</name>
</gene>
<dbReference type="SUPFAM" id="SSF53613">
    <property type="entry name" value="Ribokinase-like"/>
    <property type="match status" value="1"/>
</dbReference>
<dbReference type="KEGG" id="nsa:Nitsa_1426"/>
<comment type="function">
    <text evidence="1 11">Catalyzes the phosphorylation of D-glycero-D-manno-heptose 7-phosphate at the C-1 position to selectively form D-glycero-beta-D-manno-heptose-1,7-bisphosphate.</text>
</comment>
<dbReference type="InterPro" id="IPR014729">
    <property type="entry name" value="Rossmann-like_a/b/a_fold"/>
</dbReference>
<dbReference type="STRING" id="749222.Nitsa_1426"/>
<dbReference type="OrthoDB" id="9802794at2"/>
<dbReference type="PANTHER" id="PTHR46969">
    <property type="entry name" value="BIFUNCTIONAL PROTEIN HLDE"/>
    <property type="match status" value="1"/>
</dbReference>
<dbReference type="SUPFAM" id="SSF52374">
    <property type="entry name" value="Nucleotidylyl transferase"/>
    <property type="match status" value="1"/>
</dbReference>
<dbReference type="CDD" id="cd01172">
    <property type="entry name" value="RfaE_like"/>
    <property type="match status" value="1"/>
</dbReference>
<dbReference type="eggNOG" id="COG0615">
    <property type="taxonomic scope" value="Bacteria"/>
</dbReference>
<dbReference type="PANTHER" id="PTHR46969:SF1">
    <property type="entry name" value="BIFUNCTIONAL PROTEIN HLDE"/>
    <property type="match status" value="1"/>
</dbReference>
<dbReference type="EC" id="2.7.7.70" evidence="11"/>
<evidence type="ECO:0000256" key="2">
    <source>
        <dbReference type="ARBA" id="ARBA00003753"/>
    </source>
</evidence>
<evidence type="ECO:0000259" key="13">
    <source>
        <dbReference type="Pfam" id="PF01467"/>
    </source>
</evidence>
<evidence type="ECO:0000259" key="12">
    <source>
        <dbReference type="Pfam" id="PF00294"/>
    </source>
</evidence>
<keyword evidence="15" id="KW-1185">Reference proteome</keyword>
<dbReference type="GO" id="GO:0005524">
    <property type="term" value="F:ATP binding"/>
    <property type="evidence" value="ECO:0007669"/>
    <property type="project" value="UniProtKB-UniRule"/>
</dbReference>
<feature type="active site" evidence="11">
    <location>
        <position position="267"/>
    </location>
</feature>
<comment type="pathway">
    <text evidence="11">Nucleotide-sugar biosynthesis; ADP-L-glycero-beta-D-manno-heptose biosynthesis; ADP-L-glycero-beta-D-manno-heptose from D-glycero-beta-D-manno-heptose 7-phosphate: step 3/4.</text>
</comment>
<dbReference type="InterPro" id="IPR011611">
    <property type="entry name" value="PfkB_dom"/>
</dbReference>